<reference evidence="2 3" key="1">
    <citation type="submission" date="2021-03" db="EMBL/GenBank/DDBJ databases">
        <title>Enterococcal diversity collection.</title>
        <authorList>
            <person name="Gilmore M.S."/>
            <person name="Schwartzman J."/>
            <person name="Van Tyne D."/>
            <person name="Martin M."/>
            <person name="Earl A.M."/>
            <person name="Manson A.L."/>
            <person name="Straub T."/>
            <person name="Salamzade R."/>
            <person name="Saavedra J."/>
            <person name="Lebreton F."/>
            <person name="Prichula J."/>
            <person name="Schaufler K."/>
            <person name="Gaca A."/>
            <person name="Sgardioli B."/>
            <person name="Wagenaar J."/>
            <person name="Strong T."/>
        </authorList>
    </citation>
    <scope>NUCLEOTIDE SEQUENCE [LARGE SCALE GENOMIC DNA]</scope>
    <source>
        <strain evidence="2 3">MJM16</strain>
    </source>
</reference>
<keyword evidence="1" id="KW-0812">Transmembrane</keyword>
<evidence type="ECO:0000313" key="3">
    <source>
        <dbReference type="Proteomes" id="UP000664495"/>
    </source>
</evidence>
<sequence>MGEIPTLSLLSTVLVTVAISYFVAWFYRNHYNPQKMLIAYLVYALPLSILGYFLHLNFILIVGIYLFGGIILIFRNSTYFNQ</sequence>
<proteinExistence type="predicted"/>
<keyword evidence="1" id="KW-0472">Membrane</keyword>
<name>A0ABS3HD37_9ENTE</name>
<protein>
    <submittedName>
        <fullName evidence="2">Uncharacterized protein</fullName>
    </submittedName>
</protein>
<gene>
    <name evidence="2" type="ORF">JZO85_03720</name>
</gene>
<feature type="transmembrane region" description="Helical" evidence="1">
    <location>
        <begin position="7"/>
        <end position="27"/>
    </location>
</feature>
<dbReference type="Proteomes" id="UP000664495">
    <property type="component" value="Unassembled WGS sequence"/>
</dbReference>
<organism evidence="2 3">
    <name type="scientific">Candidatus Enterococcus murrayae</name>
    <dbReference type="NCBI Taxonomy" id="2815321"/>
    <lineage>
        <taxon>Bacteria</taxon>
        <taxon>Bacillati</taxon>
        <taxon>Bacillota</taxon>
        <taxon>Bacilli</taxon>
        <taxon>Lactobacillales</taxon>
        <taxon>Enterococcaceae</taxon>
        <taxon>Enterococcus</taxon>
    </lineage>
</organism>
<comment type="caution">
    <text evidence="2">The sequence shown here is derived from an EMBL/GenBank/DDBJ whole genome shotgun (WGS) entry which is preliminary data.</text>
</comment>
<accession>A0ABS3HD37</accession>
<keyword evidence="1" id="KW-1133">Transmembrane helix</keyword>
<feature type="transmembrane region" description="Helical" evidence="1">
    <location>
        <begin position="47"/>
        <end position="74"/>
    </location>
</feature>
<dbReference type="RefSeq" id="WP_207107174.1">
    <property type="nucleotide sequence ID" value="NZ_JAFLVR010000008.1"/>
</dbReference>
<evidence type="ECO:0000256" key="1">
    <source>
        <dbReference type="SAM" id="Phobius"/>
    </source>
</evidence>
<dbReference type="EMBL" id="JAFLVR010000008">
    <property type="protein sequence ID" value="MBO0451361.1"/>
    <property type="molecule type" value="Genomic_DNA"/>
</dbReference>
<evidence type="ECO:0000313" key="2">
    <source>
        <dbReference type="EMBL" id="MBO0451361.1"/>
    </source>
</evidence>
<keyword evidence="3" id="KW-1185">Reference proteome</keyword>